<dbReference type="EMBL" id="CADEPI010000416">
    <property type="protein sequence ID" value="CAB3385512.1"/>
    <property type="molecule type" value="Genomic_DNA"/>
</dbReference>
<feature type="region of interest" description="Disordered" evidence="1">
    <location>
        <begin position="156"/>
        <end position="187"/>
    </location>
</feature>
<proteinExistence type="predicted"/>
<keyword evidence="4" id="KW-1185">Reference proteome</keyword>
<name>A0A8S1DWS2_9INSE</name>
<feature type="transmembrane region" description="Helical" evidence="2">
    <location>
        <begin position="42"/>
        <end position="67"/>
    </location>
</feature>
<organism evidence="3 4">
    <name type="scientific">Cloeon dipterum</name>
    <dbReference type="NCBI Taxonomy" id="197152"/>
    <lineage>
        <taxon>Eukaryota</taxon>
        <taxon>Metazoa</taxon>
        <taxon>Ecdysozoa</taxon>
        <taxon>Arthropoda</taxon>
        <taxon>Hexapoda</taxon>
        <taxon>Insecta</taxon>
        <taxon>Pterygota</taxon>
        <taxon>Palaeoptera</taxon>
        <taxon>Ephemeroptera</taxon>
        <taxon>Pisciforma</taxon>
        <taxon>Baetidae</taxon>
        <taxon>Cloeon</taxon>
    </lineage>
</organism>
<keyword evidence="2" id="KW-0472">Membrane</keyword>
<reference evidence="3 4" key="1">
    <citation type="submission" date="2020-04" db="EMBL/GenBank/DDBJ databases">
        <authorList>
            <person name="Alioto T."/>
            <person name="Alioto T."/>
            <person name="Gomez Garrido J."/>
        </authorList>
    </citation>
    <scope>NUCLEOTIDE SEQUENCE [LARGE SCALE GENOMIC DNA]</scope>
</reference>
<gene>
    <name evidence="3" type="ORF">CLODIP_2_CD01969</name>
</gene>
<keyword evidence="2" id="KW-0812">Transmembrane</keyword>
<protein>
    <submittedName>
        <fullName evidence="3">Uncharacterized protein</fullName>
    </submittedName>
</protein>
<dbReference type="Proteomes" id="UP000494165">
    <property type="component" value="Unassembled WGS sequence"/>
</dbReference>
<sequence>MFNVFLDLLDLGSPERISGNSTAIAEVQESSIPTEKLHQYRLLILTLIFSNLCTVILSSLFILLLVLRKKRGKSIPPNTNEAKEMSVIADNYDDVGAAEVPLYEEVKYGQAAARPPSVGLCEEPIRLSPRSARKVKAMPERQRSFEKFGEAPLAPVEYDDVGPVEPEHLYDDVAPETSRTPRCKDATSDSAQYLKLLPLSLL</sequence>
<accession>A0A8S1DWS2</accession>
<dbReference type="AlphaFoldDB" id="A0A8S1DWS2"/>
<evidence type="ECO:0000313" key="3">
    <source>
        <dbReference type="EMBL" id="CAB3385512.1"/>
    </source>
</evidence>
<keyword evidence="2" id="KW-1133">Transmembrane helix</keyword>
<evidence type="ECO:0000256" key="1">
    <source>
        <dbReference type="SAM" id="MobiDB-lite"/>
    </source>
</evidence>
<evidence type="ECO:0000313" key="4">
    <source>
        <dbReference type="Proteomes" id="UP000494165"/>
    </source>
</evidence>
<comment type="caution">
    <text evidence="3">The sequence shown here is derived from an EMBL/GenBank/DDBJ whole genome shotgun (WGS) entry which is preliminary data.</text>
</comment>
<evidence type="ECO:0000256" key="2">
    <source>
        <dbReference type="SAM" id="Phobius"/>
    </source>
</evidence>